<gene>
    <name evidence="2" type="ORF">SAMN05421760_11078</name>
</gene>
<dbReference type="PANTHER" id="PTHR35841">
    <property type="entry name" value="PHOSPHONATES-BINDING PERIPLASMIC PROTEIN"/>
    <property type="match status" value="1"/>
</dbReference>
<evidence type="ECO:0000313" key="3">
    <source>
        <dbReference type="Proteomes" id="UP000185999"/>
    </source>
</evidence>
<evidence type="ECO:0000313" key="2">
    <source>
        <dbReference type="EMBL" id="SIS99753.1"/>
    </source>
</evidence>
<evidence type="ECO:0000256" key="1">
    <source>
        <dbReference type="SAM" id="SignalP"/>
    </source>
</evidence>
<reference evidence="3" key="1">
    <citation type="submission" date="2017-01" db="EMBL/GenBank/DDBJ databases">
        <authorList>
            <person name="Varghese N."/>
            <person name="Submissions S."/>
        </authorList>
    </citation>
    <scope>NUCLEOTIDE SEQUENCE [LARGE SCALE GENOMIC DNA]</scope>
    <source>
        <strain evidence="3">DSM 22306</strain>
    </source>
</reference>
<organism evidence="2 3">
    <name type="scientific">Neptunomonas antarctica</name>
    <dbReference type="NCBI Taxonomy" id="619304"/>
    <lineage>
        <taxon>Bacteria</taxon>
        <taxon>Pseudomonadati</taxon>
        <taxon>Pseudomonadota</taxon>
        <taxon>Gammaproteobacteria</taxon>
        <taxon>Oceanospirillales</taxon>
        <taxon>Oceanospirillaceae</taxon>
        <taxon>Neptunomonas</taxon>
    </lineage>
</organism>
<name>A0A1N7NMU3_9GAMM</name>
<feature type="chain" id="PRO_5009943668" evidence="1">
    <location>
        <begin position="23"/>
        <end position="274"/>
    </location>
</feature>
<dbReference type="OrthoDB" id="5343002at2"/>
<dbReference type="PANTHER" id="PTHR35841:SF1">
    <property type="entry name" value="PHOSPHONATES-BINDING PERIPLASMIC PROTEIN"/>
    <property type="match status" value="1"/>
</dbReference>
<dbReference type="EMBL" id="FTOE01000010">
    <property type="protein sequence ID" value="SIS99753.1"/>
    <property type="molecule type" value="Genomic_DNA"/>
</dbReference>
<dbReference type="STRING" id="619304.SAMN05421760_11078"/>
<proteinExistence type="predicted"/>
<feature type="signal peptide" evidence="1">
    <location>
        <begin position="1"/>
        <end position="22"/>
    </location>
</feature>
<dbReference type="AlphaFoldDB" id="A0A1N7NMU3"/>
<dbReference type="CDD" id="cd01071">
    <property type="entry name" value="PBP2_PhnD_like"/>
    <property type="match status" value="1"/>
</dbReference>
<sequence>MRTIFVALMVSTILLGAPAVNADTRLSFGVVPQQSANKSAKIWTPILNYLGAKMGKNIRFATARDIPTFEERLLAGQYDIAYMNPYHYTVFHNTPGYEAIARQKNQRVNGIMIVRKDSPIQELAELNNRKLAFPSPTAFAASVIPRSVMKWQNIHFTPQYVSSHDSVYLGVARGFFVAGGGIMRTFNNTTPEVREQLRVLWASPGYTPHAIAVHPRVSAETVEELKHALLGMNDDPKGLALLKTMKFQGIELANDSDWDDIRALNIKLLDELIK</sequence>
<dbReference type="Proteomes" id="UP000185999">
    <property type="component" value="Unassembled WGS sequence"/>
</dbReference>
<dbReference type="SUPFAM" id="SSF53850">
    <property type="entry name" value="Periplasmic binding protein-like II"/>
    <property type="match status" value="1"/>
</dbReference>
<protein>
    <submittedName>
        <fullName evidence="2">Phosphonate transport system substrate-binding protein</fullName>
    </submittedName>
</protein>
<dbReference type="Pfam" id="PF12974">
    <property type="entry name" value="Phosphonate-bd"/>
    <property type="match status" value="1"/>
</dbReference>
<keyword evidence="3" id="KW-1185">Reference proteome</keyword>
<keyword evidence="1" id="KW-0732">Signal</keyword>
<dbReference type="RefSeq" id="WP_054339908.1">
    <property type="nucleotide sequence ID" value="NZ_FTOE01000010.1"/>
</dbReference>
<accession>A0A1N7NMU3</accession>
<dbReference type="Gene3D" id="3.40.190.10">
    <property type="entry name" value="Periplasmic binding protein-like II"/>
    <property type="match status" value="2"/>
</dbReference>